<comment type="pathway">
    <text evidence="1">Carbohydrate acid metabolism.</text>
</comment>
<evidence type="ECO:0000256" key="7">
    <source>
        <dbReference type="ARBA" id="ARBA00022840"/>
    </source>
</evidence>
<dbReference type="Proteomes" id="UP001550628">
    <property type="component" value="Unassembled WGS sequence"/>
</dbReference>
<dbReference type="SUPFAM" id="SSF52540">
    <property type="entry name" value="P-loop containing nucleoside triphosphate hydrolases"/>
    <property type="match status" value="1"/>
</dbReference>
<keyword evidence="5 9" id="KW-0547">Nucleotide-binding</keyword>
<evidence type="ECO:0000256" key="6">
    <source>
        <dbReference type="ARBA" id="ARBA00022777"/>
    </source>
</evidence>
<dbReference type="EC" id="2.7.1.12" evidence="3 9"/>
<dbReference type="GeneID" id="96242396"/>
<sequence>MTVVESTQHPVSRAPCVVVMGVSGTGKTTTARLLALRLGVPFADADDLHPRANIDKMASGLPLDDSDREPWLAEVGEWLRARAAEGTGGVMACSALKRRYRDLLRAGAPGTYFLLLTADRAELLARITGRTGHFMPAALLDSQLAALEPLQPGEHGVALHGSRNARHAVEVAIRSLREHAAEYRPDL</sequence>
<organism evidence="10 11">
    <name type="scientific">Nocardia rhamnosiphila</name>
    <dbReference type="NCBI Taxonomy" id="426716"/>
    <lineage>
        <taxon>Bacteria</taxon>
        <taxon>Bacillati</taxon>
        <taxon>Actinomycetota</taxon>
        <taxon>Actinomycetes</taxon>
        <taxon>Mycobacteriales</taxon>
        <taxon>Nocardiaceae</taxon>
        <taxon>Nocardia</taxon>
    </lineage>
</organism>
<dbReference type="Gene3D" id="3.40.50.300">
    <property type="entry name" value="P-loop containing nucleotide triphosphate hydrolases"/>
    <property type="match status" value="1"/>
</dbReference>
<name>A0ABV2WKQ0_9NOCA</name>
<evidence type="ECO:0000256" key="3">
    <source>
        <dbReference type="ARBA" id="ARBA00012054"/>
    </source>
</evidence>
<keyword evidence="7 9" id="KW-0067">ATP-binding</keyword>
<dbReference type="Pfam" id="PF13671">
    <property type="entry name" value="AAA_33"/>
    <property type="match status" value="1"/>
</dbReference>
<comment type="caution">
    <text evidence="10">The sequence shown here is derived from an EMBL/GenBank/DDBJ whole genome shotgun (WGS) entry which is preliminary data.</text>
</comment>
<reference evidence="10 11" key="1">
    <citation type="submission" date="2024-06" db="EMBL/GenBank/DDBJ databases">
        <title>The Natural Products Discovery Center: Release of the First 8490 Sequenced Strains for Exploring Actinobacteria Biosynthetic Diversity.</title>
        <authorList>
            <person name="Kalkreuter E."/>
            <person name="Kautsar S.A."/>
            <person name="Yang D."/>
            <person name="Bader C.D."/>
            <person name="Teijaro C.N."/>
            <person name="Fluegel L."/>
            <person name="Davis C.M."/>
            <person name="Simpson J.R."/>
            <person name="Lauterbach L."/>
            <person name="Steele A.D."/>
            <person name="Gui C."/>
            <person name="Meng S."/>
            <person name="Li G."/>
            <person name="Viehrig K."/>
            <person name="Ye F."/>
            <person name="Su P."/>
            <person name="Kiefer A.F."/>
            <person name="Nichols A."/>
            <person name="Cepeda A.J."/>
            <person name="Yan W."/>
            <person name="Fan B."/>
            <person name="Jiang Y."/>
            <person name="Adhikari A."/>
            <person name="Zheng C.-J."/>
            <person name="Schuster L."/>
            <person name="Cowan T.M."/>
            <person name="Smanski M.J."/>
            <person name="Chevrette M.G."/>
            <person name="De Carvalho L.P.S."/>
            <person name="Shen B."/>
        </authorList>
    </citation>
    <scope>NUCLEOTIDE SEQUENCE [LARGE SCALE GENOMIC DNA]</scope>
    <source>
        <strain evidence="10 11">NPDC019708</strain>
    </source>
</reference>
<evidence type="ECO:0000313" key="11">
    <source>
        <dbReference type="Proteomes" id="UP001550628"/>
    </source>
</evidence>
<protein>
    <recommendedName>
        <fullName evidence="3 9">Gluconokinase</fullName>
        <ecNumber evidence="3 9">2.7.1.12</ecNumber>
    </recommendedName>
</protein>
<evidence type="ECO:0000313" key="10">
    <source>
        <dbReference type="EMBL" id="MEU1951454.1"/>
    </source>
</evidence>
<dbReference type="GO" id="GO:0046316">
    <property type="term" value="F:gluconokinase activity"/>
    <property type="evidence" value="ECO:0007669"/>
    <property type="project" value="UniProtKB-EC"/>
</dbReference>
<evidence type="ECO:0000256" key="8">
    <source>
        <dbReference type="ARBA" id="ARBA00048090"/>
    </source>
</evidence>
<keyword evidence="11" id="KW-1185">Reference proteome</keyword>
<dbReference type="InterPro" id="IPR006001">
    <property type="entry name" value="Therm_gnt_kin"/>
</dbReference>
<evidence type="ECO:0000256" key="5">
    <source>
        <dbReference type="ARBA" id="ARBA00022741"/>
    </source>
</evidence>
<dbReference type="PANTHER" id="PTHR43442:SF3">
    <property type="entry name" value="GLUCONOKINASE-RELATED"/>
    <property type="match status" value="1"/>
</dbReference>
<comment type="similarity">
    <text evidence="2 9">Belongs to the gluconokinase GntK/GntV family.</text>
</comment>
<dbReference type="NCBIfam" id="TIGR01313">
    <property type="entry name" value="therm_gnt_kin"/>
    <property type="match status" value="1"/>
</dbReference>
<evidence type="ECO:0000256" key="9">
    <source>
        <dbReference type="RuleBase" id="RU363066"/>
    </source>
</evidence>
<evidence type="ECO:0000256" key="2">
    <source>
        <dbReference type="ARBA" id="ARBA00008420"/>
    </source>
</evidence>
<dbReference type="RefSeq" id="WP_030519811.1">
    <property type="nucleotide sequence ID" value="NZ_JBEYBD010000001.1"/>
</dbReference>
<keyword evidence="6 9" id="KW-0418">Kinase</keyword>
<comment type="catalytic activity">
    <reaction evidence="8 9">
        <text>D-gluconate + ATP = 6-phospho-D-gluconate + ADP + H(+)</text>
        <dbReference type="Rhea" id="RHEA:19433"/>
        <dbReference type="ChEBI" id="CHEBI:15378"/>
        <dbReference type="ChEBI" id="CHEBI:18391"/>
        <dbReference type="ChEBI" id="CHEBI:30616"/>
        <dbReference type="ChEBI" id="CHEBI:58759"/>
        <dbReference type="ChEBI" id="CHEBI:456216"/>
        <dbReference type="EC" id="2.7.1.12"/>
    </reaction>
</comment>
<proteinExistence type="inferred from homology"/>
<evidence type="ECO:0000256" key="4">
    <source>
        <dbReference type="ARBA" id="ARBA00022679"/>
    </source>
</evidence>
<evidence type="ECO:0000256" key="1">
    <source>
        <dbReference type="ARBA" id="ARBA00004761"/>
    </source>
</evidence>
<keyword evidence="4 9" id="KW-0808">Transferase</keyword>
<dbReference type="CDD" id="cd02021">
    <property type="entry name" value="GntK"/>
    <property type="match status" value="1"/>
</dbReference>
<accession>A0ABV2WKQ0</accession>
<dbReference type="InterPro" id="IPR027417">
    <property type="entry name" value="P-loop_NTPase"/>
</dbReference>
<dbReference type="EMBL" id="JBEYBF010000003">
    <property type="protein sequence ID" value="MEU1951454.1"/>
    <property type="molecule type" value="Genomic_DNA"/>
</dbReference>
<dbReference type="PANTHER" id="PTHR43442">
    <property type="entry name" value="GLUCONOKINASE-RELATED"/>
    <property type="match status" value="1"/>
</dbReference>
<gene>
    <name evidence="10" type="ORF">ABZ510_06295</name>
</gene>